<evidence type="ECO:0000256" key="1">
    <source>
        <dbReference type="ARBA" id="ARBA00004123"/>
    </source>
</evidence>
<keyword evidence="2" id="KW-0805">Transcription regulation</keyword>
<dbReference type="GO" id="GO:0005634">
    <property type="term" value="C:nucleus"/>
    <property type="evidence" value="ECO:0007669"/>
    <property type="project" value="UniProtKB-SubCell"/>
</dbReference>
<dbReference type="GO" id="GO:0043565">
    <property type="term" value="F:sequence-specific DNA binding"/>
    <property type="evidence" value="ECO:0007669"/>
    <property type="project" value="TreeGrafter"/>
</dbReference>
<keyword evidence="5" id="KW-0175">Coiled coil</keyword>
<evidence type="ECO:0000256" key="7">
    <source>
        <dbReference type="SAM" id="SignalP"/>
    </source>
</evidence>
<dbReference type="PANTHER" id="PTHR31945:SF26">
    <property type="entry name" value="TRANSCRIPTION FACTOR BHLH35"/>
    <property type="match status" value="1"/>
</dbReference>
<evidence type="ECO:0000256" key="6">
    <source>
        <dbReference type="SAM" id="MobiDB-lite"/>
    </source>
</evidence>
<comment type="subcellular location">
    <subcellularLocation>
        <location evidence="1">Nucleus</location>
    </subcellularLocation>
</comment>
<feature type="compositionally biased region" description="Polar residues" evidence="6">
    <location>
        <begin position="285"/>
        <end position="295"/>
    </location>
</feature>
<evidence type="ECO:0000259" key="8">
    <source>
        <dbReference type="PROSITE" id="PS50888"/>
    </source>
</evidence>
<feature type="region of interest" description="Disordered" evidence="6">
    <location>
        <begin position="285"/>
        <end position="311"/>
    </location>
</feature>
<feature type="chain" id="PRO_5026872470" description="BHLH domain-containing protein" evidence="7">
    <location>
        <begin position="24"/>
        <end position="480"/>
    </location>
</feature>
<evidence type="ECO:0000256" key="2">
    <source>
        <dbReference type="ARBA" id="ARBA00023015"/>
    </source>
</evidence>
<dbReference type="PROSITE" id="PS50888">
    <property type="entry name" value="BHLH"/>
    <property type="match status" value="2"/>
</dbReference>
<keyword evidence="4" id="KW-0539">Nucleus</keyword>
<protein>
    <recommendedName>
        <fullName evidence="8">BHLH domain-containing protein</fullName>
    </recommendedName>
</protein>
<dbReference type="InterPro" id="IPR054502">
    <property type="entry name" value="bHLH-TF_ACT-like_plant"/>
</dbReference>
<feature type="compositionally biased region" description="Polar residues" evidence="6">
    <location>
        <begin position="59"/>
        <end position="82"/>
    </location>
</feature>
<dbReference type="Gene3D" id="4.10.280.10">
    <property type="entry name" value="Helix-loop-helix DNA-binding domain"/>
    <property type="match status" value="2"/>
</dbReference>
<dbReference type="SUPFAM" id="SSF47459">
    <property type="entry name" value="HLH, helix-loop-helix DNA-binding domain"/>
    <property type="match status" value="2"/>
</dbReference>
<dbReference type="Pfam" id="PF00010">
    <property type="entry name" value="HLH"/>
    <property type="match status" value="2"/>
</dbReference>
<accession>A0A6N2N094</accession>
<evidence type="ECO:0000256" key="3">
    <source>
        <dbReference type="ARBA" id="ARBA00023163"/>
    </source>
</evidence>
<gene>
    <name evidence="9" type="ORF">SVIM_LOCUS446198</name>
</gene>
<dbReference type="InterPro" id="IPR011598">
    <property type="entry name" value="bHLH_dom"/>
</dbReference>
<dbReference type="InterPro" id="IPR036638">
    <property type="entry name" value="HLH_DNA-bd_sf"/>
</dbReference>
<feature type="signal peptide" evidence="7">
    <location>
        <begin position="1"/>
        <end position="23"/>
    </location>
</feature>
<dbReference type="GO" id="GO:0046983">
    <property type="term" value="F:protein dimerization activity"/>
    <property type="evidence" value="ECO:0007669"/>
    <property type="project" value="InterPro"/>
</dbReference>
<keyword evidence="3" id="KW-0804">Transcription</keyword>
<dbReference type="EMBL" id="CAADRP010002052">
    <property type="protein sequence ID" value="VFU60212.1"/>
    <property type="molecule type" value="Genomic_DNA"/>
</dbReference>
<dbReference type="InterPro" id="IPR051358">
    <property type="entry name" value="TF_AMS/ICE1/BHLH6-like"/>
</dbReference>
<dbReference type="PANTHER" id="PTHR31945">
    <property type="entry name" value="TRANSCRIPTION FACTOR SCREAM2-RELATED"/>
    <property type="match status" value="1"/>
</dbReference>
<organism evidence="9">
    <name type="scientific">Salix viminalis</name>
    <name type="common">Common osier</name>
    <name type="synonym">Basket willow</name>
    <dbReference type="NCBI Taxonomy" id="40686"/>
    <lineage>
        <taxon>Eukaryota</taxon>
        <taxon>Viridiplantae</taxon>
        <taxon>Streptophyta</taxon>
        <taxon>Embryophyta</taxon>
        <taxon>Tracheophyta</taxon>
        <taxon>Spermatophyta</taxon>
        <taxon>Magnoliopsida</taxon>
        <taxon>eudicotyledons</taxon>
        <taxon>Gunneridae</taxon>
        <taxon>Pentapetalae</taxon>
        <taxon>rosids</taxon>
        <taxon>fabids</taxon>
        <taxon>Malpighiales</taxon>
        <taxon>Salicaceae</taxon>
        <taxon>Saliceae</taxon>
        <taxon>Salix</taxon>
    </lineage>
</organism>
<feature type="coiled-coil region" evidence="5">
    <location>
        <begin position="340"/>
        <end position="370"/>
    </location>
</feature>
<reference evidence="9" key="1">
    <citation type="submission" date="2019-03" db="EMBL/GenBank/DDBJ databases">
        <authorList>
            <person name="Mank J."/>
            <person name="Almeida P."/>
        </authorList>
    </citation>
    <scope>NUCLEOTIDE SEQUENCE</scope>
    <source>
        <strain evidence="9">78183</strain>
    </source>
</reference>
<keyword evidence="7" id="KW-0732">Signal</keyword>
<dbReference type="AlphaFoldDB" id="A0A6N2N094"/>
<feature type="domain" description="BHLH" evidence="8">
    <location>
        <begin position="76"/>
        <end position="125"/>
    </location>
</feature>
<feature type="region of interest" description="Disordered" evidence="6">
    <location>
        <begin position="59"/>
        <end position="86"/>
    </location>
</feature>
<dbReference type="GO" id="GO:0003700">
    <property type="term" value="F:DNA-binding transcription factor activity"/>
    <property type="evidence" value="ECO:0007669"/>
    <property type="project" value="TreeGrafter"/>
</dbReference>
<proteinExistence type="predicted"/>
<evidence type="ECO:0000313" key="9">
    <source>
        <dbReference type="EMBL" id="VFU60212.1"/>
    </source>
</evidence>
<name>A0A6N2N094_SALVM</name>
<sequence>MVVQAKLTLLLSFEFSLCPSTQPHISMDVIDNNLEYQNYWETALFWNEDLDHSWETNQQFSVGNSDSSSPDQNTQTIASKNTVSERSRRQKLSDKLLALRAAVPKISKLDKASVIKDAIKYIQDLQEQERILQADIRDLESRRLEKNHTRDIEDELPVLLRSKRTKYDQVYDHWMARSTACPIQVHELSVTSMGEKTLFVSLTCSKTTDAMIRICEVFESLKLKIITANITTVSGMVKKSVLIENSPPHSQSMENFEDIFDYQNYWEMANMSWNDELNSREMDPASSQIYDSSSPDGAASAIASRNTVSERNRRKKLNDKLFALREAVPKISKLDKASIIKDAIDYIKDLQQQESRLEAEIRELESERLEKDLPVFLTSKKIPDPRRDPIEVHQLRVTSMGERTLFVSLSCSKAREATARICEVFESLKVKIITASVTTVSGMIKTTILIEADLEEMDHLKLKIERAISALSGPYNPQSM</sequence>
<dbReference type="Pfam" id="PF22754">
    <property type="entry name" value="bHLH-TF_ACT-like_plant"/>
    <property type="match status" value="2"/>
</dbReference>
<dbReference type="SMART" id="SM00353">
    <property type="entry name" value="HLH"/>
    <property type="match status" value="2"/>
</dbReference>
<feature type="domain" description="BHLH" evidence="8">
    <location>
        <begin position="301"/>
        <end position="350"/>
    </location>
</feature>
<evidence type="ECO:0000256" key="4">
    <source>
        <dbReference type="ARBA" id="ARBA00023242"/>
    </source>
</evidence>
<evidence type="ECO:0000256" key="5">
    <source>
        <dbReference type="SAM" id="Coils"/>
    </source>
</evidence>